<dbReference type="PANTHER" id="PTHR31642">
    <property type="entry name" value="TRICHOTHECENE 3-O-ACETYLTRANSFERASE"/>
    <property type="match status" value="1"/>
</dbReference>
<dbReference type="EMBL" id="CM001218">
    <property type="protein sequence ID" value="AES65695.1"/>
    <property type="molecule type" value="Genomic_DNA"/>
</dbReference>
<dbReference type="PANTHER" id="PTHR31642:SF175">
    <property type="entry name" value="SPERMIDINE HYDROXYCINNAMOYL TRANSFERASE"/>
    <property type="match status" value="1"/>
</dbReference>
<evidence type="ECO:0000313" key="2">
    <source>
        <dbReference type="EMBL" id="AES65695.1"/>
    </source>
</evidence>
<sequence length="146" mass="16686">MSMVTITASYTVIPEEPTPQGCLWLSDMDQVVRPRHTRTIYIYKPKQNTGKAIEIKILVHYYPLAGHYCYTRGGRRELNRNAKGAILLEVETTKTIHDYGDFSPSDSTMELVPKIDYSQPVEDIPLFLVQLTKFQNKDEHLAISIA</sequence>
<dbReference type="HOGENOM" id="CLU_014546_9_3_1"/>
<gene>
    <name evidence="2" type="ordered locus">MTR_2g045550</name>
    <name evidence="3" type="ORF">MtrunA17_Chr2g0302471</name>
</gene>
<name>G7IST2_MEDTR</name>
<dbReference type="InterPro" id="IPR050317">
    <property type="entry name" value="Plant_Fungal_Acyltransferase"/>
</dbReference>
<evidence type="ECO:0000256" key="1">
    <source>
        <dbReference type="ARBA" id="ARBA00009861"/>
    </source>
</evidence>
<dbReference type="PaxDb" id="3880-AES65695"/>
<evidence type="ECO:0000313" key="3">
    <source>
        <dbReference type="EMBL" id="RHN73803.1"/>
    </source>
</evidence>
<dbReference type="GO" id="GO:0047172">
    <property type="term" value="F:shikimate O-hydroxycinnamoyltransferase activity"/>
    <property type="evidence" value="ECO:0007669"/>
    <property type="project" value="UniProtKB-EC"/>
</dbReference>
<dbReference type="EnsemblPlants" id="AES65695">
    <property type="protein sequence ID" value="AES65695"/>
    <property type="gene ID" value="MTR_2g045550"/>
</dbReference>
<reference evidence="4" key="3">
    <citation type="submission" date="2015-04" db="UniProtKB">
        <authorList>
            <consortium name="EnsemblPlants"/>
        </authorList>
    </citation>
    <scope>IDENTIFICATION</scope>
    <source>
        <strain evidence="4">cv. Jemalong A17</strain>
    </source>
</reference>
<dbReference type="EMBL" id="PSQE01000002">
    <property type="protein sequence ID" value="RHN73803.1"/>
    <property type="molecule type" value="Genomic_DNA"/>
</dbReference>
<dbReference type="Proteomes" id="UP000002051">
    <property type="component" value="Chromosome 2"/>
</dbReference>
<evidence type="ECO:0000313" key="4">
    <source>
        <dbReference type="EnsemblPlants" id="AES65695"/>
    </source>
</evidence>
<accession>G7IST2</accession>
<dbReference type="AlphaFoldDB" id="G7IST2"/>
<reference evidence="3" key="5">
    <citation type="journal article" date="2018" name="Nat. Plants">
        <title>Whole-genome landscape of Medicago truncatula symbiotic genes.</title>
        <authorList>
            <person name="Pecrix Y."/>
            <person name="Gamas P."/>
            <person name="Carrere S."/>
        </authorList>
    </citation>
    <scope>NUCLEOTIDE SEQUENCE</scope>
    <source>
        <tissue evidence="3">Leaves</tissue>
    </source>
</reference>
<protein>
    <submittedName>
        <fullName evidence="3">Putative shikimate O-hydroxycinnamoyltransferase</fullName>
        <ecNumber evidence="3">2.3.1.133</ecNumber>
    </submittedName>
    <submittedName>
        <fullName evidence="2">Spermidine hydroxycinnamoyl transferase</fullName>
    </submittedName>
</protein>
<evidence type="ECO:0000313" key="6">
    <source>
        <dbReference type="Proteomes" id="UP000265566"/>
    </source>
</evidence>
<keyword evidence="5" id="KW-1185">Reference proteome</keyword>
<evidence type="ECO:0000313" key="5">
    <source>
        <dbReference type="Proteomes" id="UP000002051"/>
    </source>
</evidence>
<keyword evidence="3" id="KW-0012">Acyltransferase</keyword>
<dbReference type="Pfam" id="PF02458">
    <property type="entry name" value="Transferase"/>
    <property type="match status" value="1"/>
</dbReference>
<comment type="similarity">
    <text evidence="1">Belongs to the plant acyltransferase family.</text>
</comment>
<dbReference type="InterPro" id="IPR023213">
    <property type="entry name" value="CAT-like_dom_sf"/>
</dbReference>
<dbReference type="OMA" id="HTRTIYI"/>
<dbReference type="STRING" id="3880.G7IST2"/>
<dbReference type="Gene3D" id="3.30.559.10">
    <property type="entry name" value="Chloramphenicol acetyltransferase-like domain"/>
    <property type="match status" value="1"/>
</dbReference>
<proteinExistence type="inferred from homology"/>
<reference evidence="2 5" key="2">
    <citation type="journal article" date="2014" name="BMC Genomics">
        <title>An improved genome release (version Mt4.0) for the model legume Medicago truncatula.</title>
        <authorList>
            <person name="Tang H."/>
            <person name="Krishnakumar V."/>
            <person name="Bidwell S."/>
            <person name="Rosen B."/>
            <person name="Chan A."/>
            <person name="Zhou S."/>
            <person name="Gentzbittel L."/>
            <person name="Childs K.L."/>
            <person name="Yandell M."/>
            <person name="Gundlach H."/>
            <person name="Mayer K.F."/>
            <person name="Schwartz D.C."/>
            <person name="Town C.D."/>
        </authorList>
    </citation>
    <scope>GENOME REANNOTATION</scope>
    <source>
        <strain evidence="4 5">cv. Jemalong A17</strain>
    </source>
</reference>
<dbReference type="EC" id="2.3.1.133" evidence="3"/>
<dbReference type="Gramene" id="rna9670">
    <property type="protein sequence ID" value="RHN73803.1"/>
    <property type="gene ID" value="gene9670"/>
</dbReference>
<reference evidence="2 5" key="1">
    <citation type="journal article" date="2011" name="Nature">
        <title>The Medicago genome provides insight into the evolution of rhizobial symbioses.</title>
        <authorList>
            <person name="Young N.D."/>
            <person name="Debelle F."/>
            <person name="Oldroyd G.E."/>
            <person name="Geurts R."/>
            <person name="Cannon S.B."/>
            <person name="Udvardi M.K."/>
            <person name="Benedito V.A."/>
            <person name="Mayer K.F."/>
            <person name="Gouzy J."/>
            <person name="Schoof H."/>
            <person name="Van de Peer Y."/>
            <person name="Proost S."/>
            <person name="Cook D.R."/>
            <person name="Meyers B.C."/>
            <person name="Spannagl M."/>
            <person name="Cheung F."/>
            <person name="De Mita S."/>
            <person name="Krishnakumar V."/>
            <person name="Gundlach H."/>
            <person name="Zhou S."/>
            <person name="Mudge J."/>
            <person name="Bharti A.K."/>
            <person name="Murray J.D."/>
            <person name="Naoumkina M.A."/>
            <person name="Rosen B."/>
            <person name="Silverstein K.A."/>
            <person name="Tang H."/>
            <person name="Rombauts S."/>
            <person name="Zhao P.X."/>
            <person name="Zhou P."/>
            <person name="Barbe V."/>
            <person name="Bardou P."/>
            <person name="Bechner M."/>
            <person name="Bellec A."/>
            <person name="Berger A."/>
            <person name="Berges H."/>
            <person name="Bidwell S."/>
            <person name="Bisseling T."/>
            <person name="Choisne N."/>
            <person name="Couloux A."/>
            <person name="Denny R."/>
            <person name="Deshpande S."/>
            <person name="Dai X."/>
            <person name="Doyle J.J."/>
            <person name="Dudez A.M."/>
            <person name="Farmer A.D."/>
            <person name="Fouteau S."/>
            <person name="Franken C."/>
            <person name="Gibelin C."/>
            <person name="Gish J."/>
            <person name="Goldstein S."/>
            <person name="Gonzalez A.J."/>
            <person name="Green P.J."/>
            <person name="Hallab A."/>
            <person name="Hartog M."/>
            <person name="Hua A."/>
            <person name="Humphray S.J."/>
            <person name="Jeong D.H."/>
            <person name="Jing Y."/>
            <person name="Jocker A."/>
            <person name="Kenton S.M."/>
            <person name="Kim D.J."/>
            <person name="Klee K."/>
            <person name="Lai H."/>
            <person name="Lang C."/>
            <person name="Lin S."/>
            <person name="Macmil S.L."/>
            <person name="Magdelenat G."/>
            <person name="Matthews L."/>
            <person name="McCorrison J."/>
            <person name="Monaghan E.L."/>
            <person name="Mun J.H."/>
            <person name="Najar F.Z."/>
            <person name="Nicholson C."/>
            <person name="Noirot C."/>
            <person name="O'Bleness M."/>
            <person name="Paule C.R."/>
            <person name="Poulain J."/>
            <person name="Prion F."/>
            <person name="Qin B."/>
            <person name="Qu C."/>
            <person name="Retzel E.F."/>
            <person name="Riddle C."/>
            <person name="Sallet E."/>
            <person name="Samain S."/>
            <person name="Samson N."/>
            <person name="Sanders I."/>
            <person name="Saurat O."/>
            <person name="Scarpelli C."/>
            <person name="Schiex T."/>
            <person name="Segurens B."/>
            <person name="Severin A.J."/>
            <person name="Sherrier D.J."/>
            <person name="Shi R."/>
            <person name="Sims S."/>
            <person name="Singer S.R."/>
            <person name="Sinharoy S."/>
            <person name="Sterck L."/>
            <person name="Viollet A."/>
            <person name="Wang B.B."/>
            <person name="Wang K."/>
            <person name="Wang M."/>
            <person name="Wang X."/>
            <person name="Warfsmann J."/>
            <person name="Weissenbach J."/>
            <person name="White D.D."/>
            <person name="White J.D."/>
            <person name="Wiley G.B."/>
            <person name="Wincker P."/>
            <person name="Xing Y."/>
            <person name="Yang L."/>
            <person name="Yao Z."/>
            <person name="Ying F."/>
            <person name="Zhai J."/>
            <person name="Zhou L."/>
            <person name="Zuber A."/>
            <person name="Denarie J."/>
            <person name="Dixon R.A."/>
            <person name="May G.D."/>
            <person name="Schwartz D.C."/>
            <person name="Rogers J."/>
            <person name="Quetier F."/>
            <person name="Town C.D."/>
            <person name="Roe B.A."/>
        </authorList>
    </citation>
    <scope>NUCLEOTIDE SEQUENCE [LARGE SCALE GENOMIC DNA]</scope>
    <source>
        <strain evidence="2">A17</strain>
        <strain evidence="4 5">cv. Jemalong A17</strain>
    </source>
</reference>
<keyword evidence="2" id="KW-0808">Transferase</keyword>
<reference evidence="6" key="4">
    <citation type="journal article" date="2018" name="Nat. Plants">
        <title>Whole-genome landscape of Medicago truncatula symbiotic genes.</title>
        <authorList>
            <person name="Pecrix Y."/>
            <person name="Staton S.E."/>
            <person name="Sallet E."/>
            <person name="Lelandais-Briere C."/>
            <person name="Moreau S."/>
            <person name="Carrere S."/>
            <person name="Blein T."/>
            <person name="Jardinaud M.F."/>
            <person name="Latrasse D."/>
            <person name="Zouine M."/>
            <person name="Zahm M."/>
            <person name="Kreplak J."/>
            <person name="Mayjonade B."/>
            <person name="Satge C."/>
            <person name="Perez M."/>
            <person name="Cauet S."/>
            <person name="Marande W."/>
            <person name="Chantry-Darmon C."/>
            <person name="Lopez-Roques C."/>
            <person name="Bouchez O."/>
            <person name="Berard A."/>
            <person name="Debelle F."/>
            <person name="Munos S."/>
            <person name="Bendahmane A."/>
            <person name="Berges H."/>
            <person name="Niebel A."/>
            <person name="Buitink J."/>
            <person name="Frugier F."/>
            <person name="Benhamed M."/>
            <person name="Crespi M."/>
            <person name="Gouzy J."/>
            <person name="Gamas P."/>
        </authorList>
    </citation>
    <scope>NUCLEOTIDE SEQUENCE [LARGE SCALE GENOMIC DNA]</scope>
    <source>
        <strain evidence="6">cv. Jemalong A17</strain>
    </source>
</reference>
<dbReference type="Proteomes" id="UP000265566">
    <property type="component" value="Chromosome 2"/>
</dbReference>
<organism evidence="2 5">
    <name type="scientific">Medicago truncatula</name>
    <name type="common">Barrel medic</name>
    <name type="synonym">Medicago tribuloides</name>
    <dbReference type="NCBI Taxonomy" id="3880"/>
    <lineage>
        <taxon>Eukaryota</taxon>
        <taxon>Viridiplantae</taxon>
        <taxon>Streptophyta</taxon>
        <taxon>Embryophyta</taxon>
        <taxon>Tracheophyta</taxon>
        <taxon>Spermatophyta</taxon>
        <taxon>Magnoliopsida</taxon>
        <taxon>eudicotyledons</taxon>
        <taxon>Gunneridae</taxon>
        <taxon>Pentapetalae</taxon>
        <taxon>rosids</taxon>
        <taxon>fabids</taxon>
        <taxon>Fabales</taxon>
        <taxon>Fabaceae</taxon>
        <taxon>Papilionoideae</taxon>
        <taxon>50 kb inversion clade</taxon>
        <taxon>NPAAA clade</taxon>
        <taxon>Hologalegina</taxon>
        <taxon>IRL clade</taxon>
        <taxon>Trifolieae</taxon>
        <taxon>Medicago</taxon>
    </lineage>
</organism>